<proteinExistence type="inferred from homology"/>
<evidence type="ECO:0000256" key="7">
    <source>
        <dbReference type="ARBA" id="ARBA00022989"/>
    </source>
</evidence>
<feature type="compositionally biased region" description="Polar residues" evidence="10">
    <location>
        <begin position="873"/>
        <end position="883"/>
    </location>
</feature>
<dbReference type="Gene3D" id="1.20.58.340">
    <property type="entry name" value="Magnesium transport protein CorA, transmembrane region"/>
    <property type="match status" value="2"/>
</dbReference>
<dbReference type="InterPro" id="IPR002523">
    <property type="entry name" value="MgTranspt_CorA/ZnTranspt_ZntB"/>
</dbReference>
<feature type="compositionally biased region" description="Low complexity" evidence="10">
    <location>
        <begin position="351"/>
        <end position="364"/>
    </location>
</feature>
<feature type="region of interest" description="Disordered" evidence="10">
    <location>
        <begin position="341"/>
        <end position="364"/>
    </location>
</feature>
<dbReference type="InterPro" id="IPR045863">
    <property type="entry name" value="CorA_TM1_TM2"/>
</dbReference>
<dbReference type="FunFam" id="3.30.460.20:FF:000003">
    <property type="entry name" value="Magnesium transporter ALR1"/>
    <property type="match status" value="1"/>
</dbReference>
<dbReference type="Pfam" id="PF01544">
    <property type="entry name" value="CorA"/>
    <property type="match status" value="2"/>
</dbReference>
<accession>A0A8H2ZM71</accession>
<keyword evidence="8 11" id="KW-0472">Membrane</keyword>
<protein>
    <submittedName>
        <fullName evidence="12">Similar to Saccharomyces cerevisiae YOL130W ALR1 Plasma membrane Mg(2+) transporter, expression and turnover are regulated by Mg(2+) concentration</fullName>
    </submittedName>
</protein>
<gene>
    <name evidence="12" type="ORF">KABA2_11S03762</name>
</gene>
<dbReference type="SUPFAM" id="SSF143865">
    <property type="entry name" value="CorA soluble domain-like"/>
    <property type="match status" value="1"/>
</dbReference>
<evidence type="ECO:0000313" key="12">
    <source>
        <dbReference type="EMBL" id="CAB4256807.1"/>
    </source>
</evidence>
<dbReference type="AlphaFoldDB" id="A0A8H2ZM71"/>
<dbReference type="GO" id="GO:0005886">
    <property type="term" value="C:plasma membrane"/>
    <property type="evidence" value="ECO:0007669"/>
    <property type="project" value="UniProtKB-SubCell"/>
</dbReference>
<keyword evidence="13" id="KW-1185">Reference proteome</keyword>
<evidence type="ECO:0000313" key="13">
    <source>
        <dbReference type="Proteomes" id="UP000644660"/>
    </source>
</evidence>
<evidence type="ECO:0000256" key="4">
    <source>
        <dbReference type="ARBA" id="ARBA00022475"/>
    </source>
</evidence>
<dbReference type="GO" id="GO:0010961">
    <property type="term" value="P:intracellular magnesium ion homeostasis"/>
    <property type="evidence" value="ECO:0007669"/>
    <property type="project" value="TreeGrafter"/>
</dbReference>
<feature type="compositionally biased region" description="Polar residues" evidence="10">
    <location>
        <begin position="161"/>
        <end position="180"/>
    </location>
</feature>
<evidence type="ECO:0000256" key="5">
    <source>
        <dbReference type="ARBA" id="ARBA00022692"/>
    </source>
</evidence>
<feature type="compositionally biased region" description="Polar residues" evidence="10">
    <location>
        <begin position="260"/>
        <end position="269"/>
    </location>
</feature>
<dbReference type="Gene3D" id="3.30.460.20">
    <property type="entry name" value="CorA soluble domain-like"/>
    <property type="match status" value="1"/>
</dbReference>
<feature type="transmembrane region" description="Helical" evidence="11">
    <location>
        <begin position="808"/>
        <end position="833"/>
    </location>
</feature>
<comment type="subcellular location">
    <subcellularLocation>
        <location evidence="1">Cell membrane</location>
        <topology evidence="1">Multi-pass membrane protein</topology>
    </subcellularLocation>
</comment>
<dbReference type="FunFam" id="1.20.58.340:FF:000008">
    <property type="entry name" value="CorA family metal ion transporter"/>
    <property type="match status" value="1"/>
</dbReference>
<dbReference type="CDD" id="cd12829">
    <property type="entry name" value="Alr1p-like"/>
    <property type="match status" value="1"/>
</dbReference>
<evidence type="ECO:0000256" key="2">
    <source>
        <dbReference type="ARBA" id="ARBA00009765"/>
    </source>
</evidence>
<evidence type="ECO:0000256" key="11">
    <source>
        <dbReference type="SAM" id="Phobius"/>
    </source>
</evidence>
<reference evidence="12 13" key="1">
    <citation type="submission" date="2020-05" db="EMBL/GenBank/DDBJ databases">
        <authorList>
            <person name="Casaregola S."/>
            <person name="Devillers H."/>
            <person name="Grondin C."/>
        </authorList>
    </citation>
    <scope>NUCLEOTIDE SEQUENCE [LARGE SCALE GENOMIC DNA]</scope>
    <source>
        <strain evidence="12 13">CLIB 1767</strain>
    </source>
</reference>
<feature type="region of interest" description="Disordered" evidence="10">
    <location>
        <begin position="1"/>
        <end position="37"/>
    </location>
</feature>
<dbReference type="GeneID" id="64859901"/>
<keyword evidence="3" id="KW-0813">Transport</keyword>
<evidence type="ECO:0000256" key="9">
    <source>
        <dbReference type="ARBA" id="ARBA00053197"/>
    </source>
</evidence>
<dbReference type="EMBL" id="CAEFZW010000011">
    <property type="protein sequence ID" value="CAB4256807.1"/>
    <property type="molecule type" value="Genomic_DNA"/>
</dbReference>
<evidence type="ECO:0000256" key="1">
    <source>
        <dbReference type="ARBA" id="ARBA00004651"/>
    </source>
</evidence>
<evidence type="ECO:0000256" key="3">
    <source>
        <dbReference type="ARBA" id="ARBA00022448"/>
    </source>
</evidence>
<sequence length="892" mass="99225">MSSIHSRSSSSSSSHSESTNNESLVDSLDSMNTEEHNELYDHRQHNDIIASQIENNNIEVNLKDVNDSDVIVDSDEADPNMRFISEDLKTNVGAADSMRVDAINQHRNSPLMTPSHRHDNFSALPKPAIGHKSGKTPPSNKKSGRHHVSGGQKISKLDSSDPFSSRTDATIAQPGITISPSVRPRRQSRTQSISEKMHSQVSRNKTRTDSFTSSNSANPIPLLARSLSHKSAENRTGEKTNQPVGDGAIPTSRRRESFDSDNSQASGESQETEEDVWFPLSPQLHTRINGIDFDELEEFAQSQSERNANYLTTMATAPAVGNFNPNGLGSTSTSTSVSMSSAALKYTPRPSAQQQVNSSSSNENPLFEQSHVLQDNKKDEAVGVSFGNNKIEGEFFDEKPMKFEGTQLPSSTRSEIELQTVSGIMPYNGVPYVAPDRFSFFNSSSEETVHSTDIPSLVSKGQSFYDLFKGGQPTWWLDCSCPTDDEMRCIAKAFGIHPLTAEDIRMQETREKVELFKSYYFVCFHTFESDKESEDFLEPINVYIVVFRSGVITFHFNPISHPGNVRRRVRQLRDYVDVNSDWICYALIDDITDSFAPVIQSIEYEADAIEDSVFMARDEDFSVMLQRIGESRRKTMTLMRLLSGKADVIKMFAKRCQDEAKGIGPALTSQINIANLQSNYNANANVNQARRPGGVNHHNAAAMAAKTEAMMNNRMASQPRAEIAMYLGDIQDHLLTMYQNLAAYEKIFSRSHSNYLAQLQVESFNSNNRVTEMLGKVTMIGTMLVPLNVITGLFGMNVKVPGEGVGGYAWWFGILGVLIFLAICGWFAASYWVSRIDSPKTLNEAAVSGSKSIITNFLPRGYRNRSAREAQNRNKNSNRSIASLPTRYSGYQ</sequence>
<keyword evidence="7 11" id="KW-1133">Transmembrane helix</keyword>
<evidence type="ECO:0000256" key="6">
    <source>
        <dbReference type="ARBA" id="ARBA00022842"/>
    </source>
</evidence>
<comment type="caution">
    <text evidence="12">The sequence shown here is derived from an EMBL/GenBank/DDBJ whole genome shotgun (WGS) entry which is preliminary data.</text>
</comment>
<feature type="region of interest" description="Disordered" evidence="10">
    <location>
        <begin position="868"/>
        <end position="892"/>
    </location>
</feature>
<dbReference type="GO" id="GO:0015095">
    <property type="term" value="F:magnesium ion transmembrane transporter activity"/>
    <property type="evidence" value="ECO:0007669"/>
    <property type="project" value="InterPro"/>
</dbReference>
<keyword evidence="4" id="KW-1003">Cell membrane</keyword>
<organism evidence="12 13">
    <name type="scientific">Maudiozyma barnettii</name>
    <dbReference type="NCBI Taxonomy" id="61262"/>
    <lineage>
        <taxon>Eukaryota</taxon>
        <taxon>Fungi</taxon>
        <taxon>Dikarya</taxon>
        <taxon>Ascomycota</taxon>
        <taxon>Saccharomycotina</taxon>
        <taxon>Saccharomycetes</taxon>
        <taxon>Saccharomycetales</taxon>
        <taxon>Saccharomycetaceae</taxon>
        <taxon>Maudiozyma</taxon>
    </lineage>
</organism>
<feature type="compositionally biased region" description="Polar residues" evidence="10">
    <location>
        <begin position="189"/>
        <end position="218"/>
    </location>
</feature>
<feature type="region of interest" description="Disordered" evidence="10">
    <location>
        <begin position="108"/>
        <end position="275"/>
    </location>
</feature>
<comment type="function">
    <text evidence="9">Plasma membrane magnesium transporter.</text>
</comment>
<dbReference type="PANTHER" id="PTHR21535:SF55">
    <property type="entry name" value="MAGNESIUM TRANSPORTER ALR1-RELATED"/>
    <property type="match status" value="1"/>
</dbReference>
<name>A0A8H2ZM71_9SACH</name>
<evidence type="ECO:0000256" key="10">
    <source>
        <dbReference type="SAM" id="MobiDB-lite"/>
    </source>
</evidence>
<dbReference type="InterPro" id="IPR044089">
    <property type="entry name" value="Alr1-like"/>
</dbReference>
<dbReference type="PANTHER" id="PTHR21535">
    <property type="entry name" value="MAGNESIUM AND COBALT TRANSPORT PROTEIN/MITOCHONDRIAL IMPORT INNER MEMBRANE TRANSLOCASE SUBUNIT TIM8"/>
    <property type="match status" value="1"/>
</dbReference>
<keyword evidence="6" id="KW-0460">Magnesium</keyword>
<dbReference type="SUPFAM" id="SSF144083">
    <property type="entry name" value="Magnesium transport protein CorA, transmembrane region"/>
    <property type="match status" value="1"/>
</dbReference>
<keyword evidence="5 11" id="KW-0812">Transmembrane</keyword>
<feature type="transmembrane region" description="Helical" evidence="11">
    <location>
        <begin position="777"/>
        <end position="796"/>
    </location>
</feature>
<evidence type="ECO:0000256" key="8">
    <source>
        <dbReference type="ARBA" id="ARBA00023136"/>
    </source>
</evidence>
<dbReference type="OrthoDB" id="29879at2759"/>
<dbReference type="RefSeq" id="XP_041408651.1">
    <property type="nucleotide sequence ID" value="XM_041552717.1"/>
</dbReference>
<feature type="compositionally biased region" description="Low complexity" evidence="10">
    <location>
        <begin position="1"/>
        <end position="23"/>
    </location>
</feature>
<comment type="similarity">
    <text evidence="2">Belongs to the CorA metal ion transporter (MIT) (TC 1.A.35) family.</text>
</comment>
<dbReference type="InterPro" id="IPR045861">
    <property type="entry name" value="CorA_cytoplasmic_dom"/>
</dbReference>
<dbReference type="Proteomes" id="UP000644660">
    <property type="component" value="Unassembled WGS sequence"/>
</dbReference>